<accession>A0AAV0NBK7</accession>
<gene>
    <name evidence="2" type="ORF">LITE_LOCUS32465</name>
</gene>
<dbReference type="AlphaFoldDB" id="A0AAV0NBK7"/>
<reference evidence="2" key="1">
    <citation type="submission" date="2022-08" db="EMBL/GenBank/DDBJ databases">
        <authorList>
            <person name="Gutierrez-Valencia J."/>
        </authorList>
    </citation>
    <scope>NUCLEOTIDE SEQUENCE</scope>
</reference>
<comment type="caution">
    <text evidence="2">The sequence shown here is derived from an EMBL/GenBank/DDBJ whole genome shotgun (WGS) entry which is preliminary data.</text>
</comment>
<dbReference type="EMBL" id="CAMGYJ010000008">
    <property type="protein sequence ID" value="CAI0455721.1"/>
    <property type="molecule type" value="Genomic_DNA"/>
</dbReference>
<evidence type="ECO:0000256" key="1">
    <source>
        <dbReference type="SAM" id="Phobius"/>
    </source>
</evidence>
<name>A0AAV0NBK7_9ROSI</name>
<feature type="non-terminal residue" evidence="2">
    <location>
        <position position="1"/>
    </location>
</feature>
<protein>
    <submittedName>
        <fullName evidence="2">Uncharacterized protein</fullName>
    </submittedName>
</protein>
<keyword evidence="1" id="KW-0812">Transmembrane</keyword>
<feature type="transmembrane region" description="Helical" evidence="1">
    <location>
        <begin position="170"/>
        <end position="186"/>
    </location>
</feature>
<evidence type="ECO:0000313" key="3">
    <source>
        <dbReference type="Proteomes" id="UP001154282"/>
    </source>
</evidence>
<feature type="transmembrane region" description="Helical" evidence="1">
    <location>
        <begin position="72"/>
        <end position="90"/>
    </location>
</feature>
<evidence type="ECO:0000313" key="2">
    <source>
        <dbReference type="EMBL" id="CAI0455721.1"/>
    </source>
</evidence>
<organism evidence="2 3">
    <name type="scientific">Linum tenue</name>
    <dbReference type="NCBI Taxonomy" id="586396"/>
    <lineage>
        <taxon>Eukaryota</taxon>
        <taxon>Viridiplantae</taxon>
        <taxon>Streptophyta</taxon>
        <taxon>Embryophyta</taxon>
        <taxon>Tracheophyta</taxon>
        <taxon>Spermatophyta</taxon>
        <taxon>Magnoliopsida</taxon>
        <taxon>eudicotyledons</taxon>
        <taxon>Gunneridae</taxon>
        <taxon>Pentapetalae</taxon>
        <taxon>rosids</taxon>
        <taxon>fabids</taxon>
        <taxon>Malpighiales</taxon>
        <taxon>Linaceae</taxon>
        <taxon>Linum</taxon>
    </lineage>
</organism>
<keyword evidence="1" id="KW-0472">Membrane</keyword>
<sequence length="188" mass="21005">SARADGLPLIAVSFNNNNNSQTTPAPADERSLVIESIRELSVMLRLEVSWDRRKQSGQVDFNAGFTAPPAHLAILCLASAVSGLAAALLAGRRLLWAVELTILSDVGNMLALSALLPILTKKVKESKLSVTSTAESYKVSLVAPEFCRQRRWGRLKRKTLGRLWRAAEEMRFNLLLFIYFIILMMWKY</sequence>
<proteinExistence type="predicted"/>
<dbReference type="Proteomes" id="UP001154282">
    <property type="component" value="Unassembled WGS sequence"/>
</dbReference>
<keyword evidence="1" id="KW-1133">Transmembrane helix</keyword>
<keyword evidence="3" id="KW-1185">Reference proteome</keyword>